<feature type="repeat" description="PPR" evidence="2">
    <location>
        <begin position="141"/>
        <end position="175"/>
    </location>
</feature>
<dbReference type="Pfam" id="PF01535">
    <property type="entry name" value="PPR"/>
    <property type="match status" value="6"/>
</dbReference>
<evidence type="ECO:0000313" key="4">
    <source>
        <dbReference type="Proteomes" id="UP000245207"/>
    </source>
</evidence>
<evidence type="ECO:0000256" key="2">
    <source>
        <dbReference type="PROSITE-ProRule" id="PRU00708"/>
    </source>
</evidence>
<dbReference type="InterPro" id="IPR011990">
    <property type="entry name" value="TPR-like_helical_dom_sf"/>
</dbReference>
<dbReference type="FunFam" id="1.25.40.10:FF:000031">
    <property type="entry name" value="Pentatricopeptide repeat-containing protein mitochondrial"/>
    <property type="match status" value="1"/>
</dbReference>
<feature type="repeat" description="PPR" evidence="2">
    <location>
        <begin position="375"/>
        <end position="409"/>
    </location>
</feature>
<dbReference type="Gene3D" id="1.25.40.10">
    <property type="entry name" value="Tetratricopeptide repeat domain"/>
    <property type="match status" value="4"/>
</dbReference>
<dbReference type="AlphaFoldDB" id="A0A2U1MG56"/>
<reference evidence="3 4" key="1">
    <citation type="journal article" date="2018" name="Mol. Plant">
        <title>The genome of Artemisia annua provides insight into the evolution of Asteraceae family and artemisinin biosynthesis.</title>
        <authorList>
            <person name="Shen Q."/>
            <person name="Zhang L."/>
            <person name="Liao Z."/>
            <person name="Wang S."/>
            <person name="Yan T."/>
            <person name="Shi P."/>
            <person name="Liu M."/>
            <person name="Fu X."/>
            <person name="Pan Q."/>
            <person name="Wang Y."/>
            <person name="Lv Z."/>
            <person name="Lu X."/>
            <person name="Zhang F."/>
            <person name="Jiang W."/>
            <person name="Ma Y."/>
            <person name="Chen M."/>
            <person name="Hao X."/>
            <person name="Li L."/>
            <person name="Tang Y."/>
            <person name="Lv G."/>
            <person name="Zhou Y."/>
            <person name="Sun X."/>
            <person name="Brodelius P.E."/>
            <person name="Rose J.K.C."/>
            <person name="Tang K."/>
        </authorList>
    </citation>
    <scope>NUCLEOTIDE SEQUENCE [LARGE SCALE GENOMIC DNA]</scope>
    <source>
        <strain evidence="4">cv. Huhao1</strain>
        <tissue evidence="3">Leaf</tissue>
    </source>
</reference>
<dbReference type="EMBL" id="PKPP01005405">
    <property type="protein sequence ID" value="PWA60255.1"/>
    <property type="molecule type" value="Genomic_DNA"/>
</dbReference>
<evidence type="ECO:0000256" key="1">
    <source>
        <dbReference type="ARBA" id="ARBA00022737"/>
    </source>
</evidence>
<comment type="caution">
    <text evidence="3">The sequence shown here is derived from an EMBL/GenBank/DDBJ whole genome shotgun (WGS) entry which is preliminary data.</text>
</comment>
<feature type="repeat" description="PPR" evidence="2">
    <location>
        <begin position="410"/>
        <end position="445"/>
    </location>
</feature>
<dbReference type="PANTHER" id="PTHR47926">
    <property type="entry name" value="PENTATRICOPEPTIDE REPEAT-CONTAINING PROTEIN"/>
    <property type="match status" value="1"/>
</dbReference>
<proteinExistence type="predicted"/>
<organism evidence="3 4">
    <name type="scientific">Artemisia annua</name>
    <name type="common">Sweet wormwood</name>
    <dbReference type="NCBI Taxonomy" id="35608"/>
    <lineage>
        <taxon>Eukaryota</taxon>
        <taxon>Viridiplantae</taxon>
        <taxon>Streptophyta</taxon>
        <taxon>Embryophyta</taxon>
        <taxon>Tracheophyta</taxon>
        <taxon>Spermatophyta</taxon>
        <taxon>Magnoliopsida</taxon>
        <taxon>eudicotyledons</taxon>
        <taxon>Gunneridae</taxon>
        <taxon>Pentapetalae</taxon>
        <taxon>asterids</taxon>
        <taxon>campanulids</taxon>
        <taxon>Asterales</taxon>
        <taxon>Asteraceae</taxon>
        <taxon>Asteroideae</taxon>
        <taxon>Anthemideae</taxon>
        <taxon>Artemisiinae</taxon>
        <taxon>Artemisia</taxon>
    </lineage>
</organism>
<evidence type="ECO:0000313" key="3">
    <source>
        <dbReference type="EMBL" id="PWA60255.1"/>
    </source>
</evidence>
<dbReference type="GO" id="GO:0009451">
    <property type="term" value="P:RNA modification"/>
    <property type="evidence" value="ECO:0007669"/>
    <property type="project" value="InterPro"/>
</dbReference>
<dbReference type="Pfam" id="PF13041">
    <property type="entry name" value="PPR_2"/>
    <property type="match status" value="2"/>
</dbReference>
<dbReference type="GO" id="GO:0003723">
    <property type="term" value="F:RNA binding"/>
    <property type="evidence" value="ECO:0007669"/>
    <property type="project" value="InterPro"/>
</dbReference>
<dbReference type="InterPro" id="IPR002885">
    <property type="entry name" value="PPR_rpt"/>
</dbReference>
<dbReference type="InterPro" id="IPR046960">
    <property type="entry name" value="PPR_At4g14850-like_plant"/>
</dbReference>
<keyword evidence="4" id="KW-1185">Reference proteome</keyword>
<sequence>MPKPQTHICVIQSLLNSFSKGPITNSIKTLETLSRKGLRLDTNSLALILKKCGNYRLLKEGKWVHFHMNFTGRKKPGTYLSNFLIFMYAECGDCVSARKVFDKMSVRNVYSWNGMISGYVKGGMIRAARGLFERMEVRERDVVTWNTMVVGYAGSGMCDEAVRLFKEFRRVGGGVNEFSFAGVVMVCVRMKDLWLAKEVHCQVFGVGFLSNVPLCSAVVDCYAKCGEMGDARKLFDEMPKRDVLAWTTIVSGYAKWGDMNMARALFNEMPVKNTVSWNAVISGYTRHGFGYEALELFKEMMARRVKLDQFTFSSVLCACASIPSIKNGKQIHGFMIRTKFTPNTIVVSSLIDMYSKCGNLELGQLVFNLASDKHNTILWNTVISALAQHGHGERVLELFSNMVKSQVKLDRITFVIVLNACSHSGLVQEGLHVFNNLMHEHKVVPDQEHYACLIDLLGRAGHFDEVVNQLRKMPIKPDARVWKALLGICRIHGNLELGTVAAERLIELEPQSSVGYVFLTGIYAASGKWESVAKVRKLMNERDVRKDPGVSWLENENRLHAFTVSDTSHASKDDIESVLDILATQMEDDYSFHDA</sequence>
<accession>A0A2U1MG56</accession>
<feature type="repeat" description="PPR" evidence="2">
    <location>
        <begin position="108"/>
        <end position="138"/>
    </location>
</feature>
<gene>
    <name evidence="3" type="ORF">CTI12_AA383820</name>
</gene>
<feature type="repeat" description="PPR" evidence="2">
    <location>
        <begin position="273"/>
        <end position="307"/>
    </location>
</feature>
<dbReference type="PROSITE" id="PS51375">
    <property type="entry name" value="PPR"/>
    <property type="match status" value="6"/>
</dbReference>
<dbReference type="Proteomes" id="UP000245207">
    <property type="component" value="Unassembled WGS sequence"/>
</dbReference>
<dbReference type="FunFam" id="1.25.40.10:FF:000442">
    <property type="entry name" value="Pentatricopeptide repeat-containing protein At3g49710"/>
    <property type="match status" value="2"/>
</dbReference>
<dbReference type="NCBIfam" id="TIGR00756">
    <property type="entry name" value="PPR"/>
    <property type="match status" value="7"/>
</dbReference>
<dbReference type="Pfam" id="PF20431">
    <property type="entry name" value="E_motif"/>
    <property type="match status" value="1"/>
</dbReference>
<dbReference type="OrthoDB" id="185373at2759"/>
<dbReference type="PANTHER" id="PTHR47926:SF465">
    <property type="entry name" value="PENTATRICOPEPTIDE REPEAT (PPR-LIKE) SUPERFAMILY PROTEIN"/>
    <property type="match status" value="1"/>
</dbReference>
<dbReference type="InterPro" id="IPR046848">
    <property type="entry name" value="E_motif"/>
</dbReference>
<keyword evidence="1" id="KW-0677">Repeat</keyword>
<name>A0A2U1MG56_ARTAN</name>
<dbReference type="FunFam" id="1.25.40.10:FF:000366">
    <property type="entry name" value="Pentatricopeptide (PPR) repeat-containing protein"/>
    <property type="match status" value="1"/>
</dbReference>
<protein>
    <submittedName>
        <fullName evidence="3">Pentatricopeptide repeat (PPR-like) superfamily protein</fullName>
    </submittedName>
</protein>
<feature type="repeat" description="PPR" evidence="2">
    <location>
        <begin position="211"/>
        <end position="245"/>
    </location>
</feature>